<dbReference type="SUPFAM" id="SSF55073">
    <property type="entry name" value="Nucleotide cyclase"/>
    <property type="match status" value="1"/>
</dbReference>
<dbReference type="FunFam" id="3.30.70.270:FF:000001">
    <property type="entry name" value="Diguanylate cyclase domain protein"/>
    <property type="match status" value="1"/>
</dbReference>
<dbReference type="EMBL" id="FOPM01000008">
    <property type="protein sequence ID" value="SFG70249.1"/>
    <property type="molecule type" value="Genomic_DNA"/>
</dbReference>
<sequence length="474" mass="52202">MHPIPANETERLSALHDLEVLDTAPDSPYDALCRTACALFHVPMATVTLVEADRQWFKARCGFTAGETAREGSFCTHTILSDEVLVVEDARVDPRFATSPLVTGDPHVRFYAGAPIILSPGIRVGTVCVQSDAPRTFSACERTQLADLATMVAAQLTLRRTEARLRDSEAHYRLLADNTSDMIVRADPETRRLYVSPAARMILGYEPEELIGSRPVDHIHPDDVASFNRALAGLGEGRTDRAVTRQRYRRKDGSWVWVEVTFNPTRDALTGQVTGYVAAVRDVSEREEAARRIRHMARHDALTDLANRTLFRERLTQRLAAIRAGAPGFAVLCLDLDRFKAVNDGLGHQAGDALLCRVAERLKGLVRDGDTVSRLGGDEFTILLAASDRAEDVRHFARRLVAAIREPIDLDGQPVIVGISVGIARAPRDGTEPDALYRNADLALHQAKAGGRNTFRFYEPGMHFTGPEVAQAAR</sequence>
<dbReference type="AlphaFoldDB" id="A0A1I2U1E6"/>
<dbReference type="InterPro" id="IPR043128">
    <property type="entry name" value="Rev_trsase/Diguanyl_cyclase"/>
</dbReference>
<dbReference type="InterPro" id="IPR029016">
    <property type="entry name" value="GAF-like_dom_sf"/>
</dbReference>
<name>A0A1I2U1E6_9HYPH</name>
<dbReference type="RefSeq" id="WP_091971181.1">
    <property type="nucleotide sequence ID" value="NZ_FOPM01000008.1"/>
</dbReference>
<dbReference type="SMART" id="SM00065">
    <property type="entry name" value="GAF"/>
    <property type="match status" value="1"/>
</dbReference>
<reference evidence="5" key="1">
    <citation type="submission" date="2016-10" db="EMBL/GenBank/DDBJ databases">
        <authorList>
            <person name="Varghese N."/>
            <person name="Submissions S."/>
        </authorList>
    </citation>
    <scope>NUCLEOTIDE SEQUENCE [LARGE SCALE GENOMIC DNA]</scope>
    <source>
        <strain evidence="5">Gh-105</strain>
    </source>
</reference>
<dbReference type="GO" id="GO:0003824">
    <property type="term" value="F:catalytic activity"/>
    <property type="evidence" value="ECO:0007669"/>
    <property type="project" value="UniProtKB-ARBA"/>
</dbReference>
<evidence type="ECO:0000259" key="2">
    <source>
        <dbReference type="PROSITE" id="PS50113"/>
    </source>
</evidence>
<dbReference type="SUPFAM" id="SSF55785">
    <property type="entry name" value="PYP-like sensor domain (PAS domain)"/>
    <property type="match status" value="1"/>
</dbReference>
<dbReference type="Gene3D" id="3.30.70.270">
    <property type="match status" value="1"/>
</dbReference>
<dbReference type="OrthoDB" id="9814202at2"/>
<gene>
    <name evidence="4" type="ORF">SAMN05192565_108154</name>
</gene>
<feature type="domain" description="PAS" evidence="1">
    <location>
        <begin position="168"/>
        <end position="238"/>
    </location>
</feature>
<dbReference type="InterPro" id="IPR001610">
    <property type="entry name" value="PAC"/>
</dbReference>
<dbReference type="Proteomes" id="UP000199229">
    <property type="component" value="Unassembled WGS sequence"/>
</dbReference>
<dbReference type="InterPro" id="IPR003018">
    <property type="entry name" value="GAF"/>
</dbReference>
<dbReference type="SUPFAM" id="SSF55781">
    <property type="entry name" value="GAF domain-like"/>
    <property type="match status" value="1"/>
</dbReference>
<dbReference type="Pfam" id="PF00990">
    <property type="entry name" value="GGDEF"/>
    <property type="match status" value="1"/>
</dbReference>
<evidence type="ECO:0000313" key="5">
    <source>
        <dbReference type="Proteomes" id="UP000199229"/>
    </source>
</evidence>
<feature type="domain" description="GGDEF" evidence="3">
    <location>
        <begin position="327"/>
        <end position="460"/>
    </location>
</feature>
<dbReference type="NCBIfam" id="TIGR00229">
    <property type="entry name" value="sensory_box"/>
    <property type="match status" value="1"/>
</dbReference>
<dbReference type="PROSITE" id="PS50887">
    <property type="entry name" value="GGDEF"/>
    <property type="match status" value="1"/>
</dbReference>
<evidence type="ECO:0000259" key="3">
    <source>
        <dbReference type="PROSITE" id="PS50887"/>
    </source>
</evidence>
<proteinExistence type="predicted"/>
<organism evidence="4 5">
    <name type="scientific">Methylobacterium gossipiicola</name>
    <dbReference type="NCBI Taxonomy" id="582675"/>
    <lineage>
        <taxon>Bacteria</taxon>
        <taxon>Pseudomonadati</taxon>
        <taxon>Pseudomonadota</taxon>
        <taxon>Alphaproteobacteria</taxon>
        <taxon>Hyphomicrobiales</taxon>
        <taxon>Methylobacteriaceae</taxon>
        <taxon>Methylobacterium</taxon>
    </lineage>
</organism>
<dbReference type="InterPro" id="IPR029787">
    <property type="entry name" value="Nucleotide_cyclase"/>
</dbReference>
<dbReference type="STRING" id="582675.SAMN05192565_108154"/>
<dbReference type="InterPro" id="IPR000014">
    <property type="entry name" value="PAS"/>
</dbReference>
<dbReference type="PROSITE" id="PS50112">
    <property type="entry name" value="PAS"/>
    <property type="match status" value="1"/>
</dbReference>
<dbReference type="InterPro" id="IPR000700">
    <property type="entry name" value="PAS-assoc_C"/>
</dbReference>
<dbReference type="Pfam" id="PF01590">
    <property type="entry name" value="GAF"/>
    <property type="match status" value="1"/>
</dbReference>
<dbReference type="InterPro" id="IPR000160">
    <property type="entry name" value="GGDEF_dom"/>
</dbReference>
<dbReference type="InterPro" id="IPR035965">
    <property type="entry name" value="PAS-like_dom_sf"/>
</dbReference>
<dbReference type="SMART" id="SM00091">
    <property type="entry name" value="PAS"/>
    <property type="match status" value="1"/>
</dbReference>
<dbReference type="PANTHER" id="PTHR44757">
    <property type="entry name" value="DIGUANYLATE CYCLASE DGCP"/>
    <property type="match status" value="1"/>
</dbReference>
<dbReference type="PROSITE" id="PS50113">
    <property type="entry name" value="PAC"/>
    <property type="match status" value="1"/>
</dbReference>
<accession>A0A1I2U1E6</accession>
<dbReference type="Pfam" id="PF08447">
    <property type="entry name" value="PAS_3"/>
    <property type="match status" value="1"/>
</dbReference>
<dbReference type="PANTHER" id="PTHR44757:SF2">
    <property type="entry name" value="BIOFILM ARCHITECTURE MAINTENANCE PROTEIN MBAA"/>
    <property type="match status" value="1"/>
</dbReference>
<keyword evidence="5" id="KW-1185">Reference proteome</keyword>
<dbReference type="CDD" id="cd01949">
    <property type="entry name" value="GGDEF"/>
    <property type="match status" value="1"/>
</dbReference>
<dbReference type="SMART" id="SM00267">
    <property type="entry name" value="GGDEF"/>
    <property type="match status" value="1"/>
</dbReference>
<dbReference type="Gene3D" id="3.30.450.20">
    <property type="entry name" value="PAS domain"/>
    <property type="match status" value="1"/>
</dbReference>
<dbReference type="InterPro" id="IPR013655">
    <property type="entry name" value="PAS_fold_3"/>
</dbReference>
<dbReference type="Gene3D" id="3.30.450.40">
    <property type="match status" value="1"/>
</dbReference>
<protein>
    <submittedName>
        <fullName evidence="4">PAS domain S-box-containing protein/diguanylate cyclase (GGDEF) domain-containing protein</fullName>
    </submittedName>
</protein>
<feature type="domain" description="PAC" evidence="2">
    <location>
        <begin position="242"/>
        <end position="295"/>
    </location>
</feature>
<dbReference type="SMART" id="SM00086">
    <property type="entry name" value="PAC"/>
    <property type="match status" value="1"/>
</dbReference>
<evidence type="ECO:0000259" key="1">
    <source>
        <dbReference type="PROSITE" id="PS50112"/>
    </source>
</evidence>
<evidence type="ECO:0000313" key="4">
    <source>
        <dbReference type="EMBL" id="SFG70249.1"/>
    </source>
</evidence>
<dbReference type="CDD" id="cd00130">
    <property type="entry name" value="PAS"/>
    <property type="match status" value="1"/>
</dbReference>
<dbReference type="NCBIfam" id="TIGR00254">
    <property type="entry name" value="GGDEF"/>
    <property type="match status" value="1"/>
</dbReference>
<dbReference type="InterPro" id="IPR052155">
    <property type="entry name" value="Biofilm_reg_signaling"/>
</dbReference>